<feature type="region of interest" description="Disordered" evidence="9">
    <location>
        <begin position="709"/>
        <end position="745"/>
    </location>
</feature>
<dbReference type="OrthoDB" id="21550at2759"/>
<feature type="compositionally biased region" description="Basic and acidic residues" evidence="9">
    <location>
        <begin position="110"/>
        <end position="125"/>
    </location>
</feature>
<dbReference type="InterPro" id="IPR040309">
    <property type="entry name" value="Naf1"/>
</dbReference>
<name>A0A0D0VKH2_CRYGA</name>
<evidence type="ECO:0000256" key="3">
    <source>
        <dbReference type="ARBA" id="ARBA00021438"/>
    </source>
</evidence>
<keyword evidence="5" id="KW-0698">rRNA processing</keyword>
<organism evidence="10">
    <name type="scientific">Cryptococcus bacillisporus CA1280</name>
    <dbReference type="NCBI Taxonomy" id="1296109"/>
    <lineage>
        <taxon>Eukaryota</taxon>
        <taxon>Fungi</taxon>
        <taxon>Dikarya</taxon>
        <taxon>Basidiomycota</taxon>
        <taxon>Agaricomycotina</taxon>
        <taxon>Tremellomycetes</taxon>
        <taxon>Tremellales</taxon>
        <taxon>Cryptococcaceae</taxon>
        <taxon>Cryptococcus</taxon>
        <taxon>Cryptococcus gattii species complex</taxon>
    </lineage>
</organism>
<dbReference type="GO" id="GO:0003723">
    <property type="term" value="F:RNA binding"/>
    <property type="evidence" value="ECO:0007669"/>
    <property type="project" value="UniProtKB-KW"/>
</dbReference>
<gene>
    <name evidence="10" type="ORF">I312_03854</name>
</gene>
<evidence type="ECO:0000256" key="5">
    <source>
        <dbReference type="ARBA" id="ARBA00022552"/>
    </source>
</evidence>
<feature type="compositionally biased region" description="Basic residues" evidence="9">
    <location>
        <begin position="452"/>
        <end position="462"/>
    </location>
</feature>
<dbReference type="GO" id="GO:0000493">
    <property type="term" value="P:box H/ACA snoRNP assembly"/>
    <property type="evidence" value="ECO:0007669"/>
    <property type="project" value="InterPro"/>
</dbReference>
<dbReference type="HOGENOM" id="CLU_382631_0_0_1"/>
<evidence type="ECO:0000256" key="4">
    <source>
        <dbReference type="ARBA" id="ARBA00022517"/>
    </source>
</evidence>
<dbReference type="SUPFAM" id="SSF50447">
    <property type="entry name" value="Translation proteins"/>
    <property type="match status" value="1"/>
</dbReference>
<dbReference type="InterPro" id="IPR009000">
    <property type="entry name" value="Transl_B-barrel_sf"/>
</dbReference>
<feature type="compositionally biased region" description="Polar residues" evidence="9">
    <location>
        <begin position="580"/>
        <end position="590"/>
    </location>
</feature>
<sequence length="745" mass="81423">MSNNPMSTPSIGAQGSASTMPLFPPTSSNQSSFKAPPNPNIPQDIAVIMELVANNEVVGALPPVDMSAAEKRNQVEENLKSKKQVEEESSSDSDSSSEFESSSEGESEDEKAVNKEPMTAEEHQTLKAQLDAFIGENHDAAIVEFEYDSDPESDDSEDYNFSLDKMGFEFMEDDEDIGPVDPGPVLSRNEAPLPAVQPPPMTKLPEGERLSLAGDVVSWMPEKKLETWLEKKTGGIEGGEEKGFVDVEKRVDEGLLSGVEESEAKEVEKELAIDPQPESVDISIEIGAVAERQTANKDTEAQTGQAASAAEELTKKASKTEPTFTSAGTVVVRAMQSRPGDFDDGWLEEGSILCWEDGRVLGTVYETFGPLTSPFYTVRLPPPPFPYPTPGSLATGTRLFYPFNPSYRSFVNMVAVRDPRYKGTDASNIYDEEVAEEELEWSDDEAEAAAKRERKQKKKGKKQPSVAGTPRGGRTSLPSREHWDHHHNDETVSETGSLYGGGDDNRWEVGSDVGSNASGRGRPMPISYRDLDDLSGQSTGGRGSGGRGGGRGRGNQGRDRGRGRGGRSSYPSSPRPIQDQPYSNQWQPGQQFMPAYPAYGQSYPQMMPSYPQQPQNAFTQHASYEPHQPSAGMGAIAHTYTPHGPQGVPGMYSPQTQQQQQQGMYSPYSQMQYGGATPTYHMQPQGQQGGVAINPRFAAQYQMMMGMAPVQSQQQGGQETPYGYGHQQEQQNHQGQEQGQEQPRY</sequence>
<dbReference type="InterPro" id="IPR038664">
    <property type="entry name" value="Gar1/Naf1_Cbf5-bd_sf"/>
</dbReference>
<dbReference type="GO" id="GO:0005634">
    <property type="term" value="C:nucleus"/>
    <property type="evidence" value="ECO:0007669"/>
    <property type="project" value="UniProtKB-SubCell"/>
</dbReference>
<feature type="region of interest" description="Disordered" evidence="9">
    <location>
        <begin position="68"/>
        <end position="130"/>
    </location>
</feature>
<keyword evidence="4" id="KW-0690">Ribosome biogenesis</keyword>
<dbReference type="GO" id="GO:0005732">
    <property type="term" value="C:sno(s)RNA-containing ribonucleoprotein complex"/>
    <property type="evidence" value="ECO:0007669"/>
    <property type="project" value="InterPro"/>
</dbReference>
<keyword evidence="6" id="KW-0597">Phosphoprotein</keyword>
<feature type="compositionally biased region" description="Acidic residues" evidence="9">
    <location>
        <begin position="434"/>
        <end position="447"/>
    </location>
</feature>
<evidence type="ECO:0000313" key="10">
    <source>
        <dbReference type="EMBL" id="KIR46959.1"/>
    </source>
</evidence>
<comment type="similarity">
    <text evidence="2">Belongs to the NAF1 family.</text>
</comment>
<keyword evidence="8" id="KW-0539">Nucleus</keyword>
<evidence type="ECO:0000256" key="2">
    <source>
        <dbReference type="ARBA" id="ARBA00009801"/>
    </source>
</evidence>
<dbReference type="Gene3D" id="2.40.10.230">
    <property type="entry name" value="Probable tRNA pseudouridine synthase domain"/>
    <property type="match status" value="1"/>
</dbReference>
<dbReference type="AlphaFoldDB" id="A0A0D0VKH2"/>
<feature type="region of interest" description="Disordered" evidence="9">
    <location>
        <begin position="1"/>
        <end position="41"/>
    </location>
</feature>
<comment type="subcellular location">
    <subcellularLocation>
        <location evidence="1">Nucleus</location>
    </subcellularLocation>
</comment>
<evidence type="ECO:0000256" key="7">
    <source>
        <dbReference type="ARBA" id="ARBA00022884"/>
    </source>
</evidence>
<feature type="region of interest" description="Disordered" evidence="9">
    <location>
        <begin position="293"/>
        <end position="321"/>
    </location>
</feature>
<feature type="compositionally biased region" description="Gly residues" evidence="9">
    <location>
        <begin position="538"/>
        <end position="555"/>
    </location>
</feature>
<dbReference type="PANTHER" id="PTHR31633">
    <property type="entry name" value="H/ACA RIBONUCLEOPROTEIN COMPLEX NON-CORE SUBUNIT NAF1"/>
    <property type="match status" value="1"/>
</dbReference>
<feature type="compositionally biased region" description="Acidic residues" evidence="9">
    <location>
        <begin position="87"/>
        <end position="109"/>
    </location>
</feature>
<feature type="region of interest" description="Disordered" evidence="9">
    <location>
        <begin position="173"/>
        <end position="206"/>
    </location>
</feature>
<feature type="compositionally biased region" description="Low complexity" evidence="9">
    <location>
        <begin position="725"/>
        <end position="745"/>
    </location>
</feature>
<feature type="compositionally biased region" description="Basic and acidic residues" evidence="9">
    <location>
        <begin position="479"/>
        <end position="490"/>
    </location>
</feature>
<protein>
    <recommendedName>
        <fullName evidence="3">H/ACA ribonucleoprotein complex non-core subunit NAF1</fullName>
    </recommendedName>
</protein>
<dbReference type="InterPro" id="IPR007504">
    <property type="entry name" value="H/ACA_rnp_Gar1/Naf1"/>
</dbReference>
<evidence type="ECO:0000256" key="9">
    <source>
        <dbReference type="SAM" id="MobiDB-lite"/>
    </source>
</evidence>
<accession>A0A0D0VKH2</accession>
<feature type="region of interest" description="Disordered" evidence="9">
    <location>
        <begin position="434"/>
        <end position="591"/>
    </location>
</feature>
<keyword evidence="10" id="KW-0687">Ribonucleoprotein</keyword>
<dbReference type="GO" id="GO:0001522">
    <property type="term" value="P:pseudouridine synthesis"/>
    <property type="evidence" value="ECO:0007669"/>
    <property type="project" value="InterPro"/>
</dbReference>
<evidence type="ECO:0000256" key="6">
    <source>
        <dbReference type="ARBA" id="ARBA00022553"/>
    </source>
</evidence>
<dbReference type="PANTHER" id="PTHR31633:SF1">
    <property type="entry name" value="H_ACA RIBONUCLEOPROTEIN COMPLEX NON-CORE SUBUNIT NAF1"/>
    <property type="match status" value="1"/>
</dbReference>
<reference evidence="10" key="1">
    <citation type="submission" date="2015-01" db="EMBL/GenBank/DDBJ databases">
        <title>The Genome Sequence of Cryptococcus gattii CA1280.</title>
        <authorList>
            <consortium name="The Broad Institute Genomics Platform"/>
            <person name="Cuomo C."/>
            <person name="Litvintseva A."/>
            <person name="Chen Y."/>
            <person name="Heitman J."/>
            <person name="Sun S."/>
            <person name="Springer D."/>
            <person name="Dromer F."/>
            <person name="Young S."/>
            <person name="Zeng Q."/>
            <person name="Gargeya S."/>
            <person name="Abouelleil A."/>
            <person name="Alvarado L."/>
            <person name="Chapman S.B."/>
            <person name="Gainer-Dewar J."/>
            <person name="Goldberg J."/>
            <person name="Griggs A."/>
            <person name="Gujja S."/>
            <person name="Hansen M."/>
            <person name="Howarth C."/>
            <person name="Imamovic A."/>
            <person name="Larimer J."/>
            <person name="Murphy C."/>
            <person name="Naylor J."/>
            <person name="Pearson M."/>
            <person name="Priest M."/>
            <person name="Roberts A."/>
            <person name="Saif S."/>
            <person name="Shea T."/>
            <person name="Sykes S."/>
            <person name="Wortman J."/>
            <person name="Nusbaum C."/>
            <person name="Birren B."/>
        </authorList>
    </citation>
    <scope>NUCLEOTIDE SEQUENCE [LARGE SCALE GENOMIC DNA]</scope>
    <source>
        <strain evidence="10">CA1280</strain>
    </source>
</reference>
<evidence type="ECO:0000256" key="1">
    <source>
        <dbReference type="ARBA" id="ARBA00004123"/>
    </source>
</evidence>
<dbReference type="Pfam" id="PF04410">
    <property type="entry name" value="Gar1"/>
    <property type="match status" value="1"/>
</dbReference>
<dbReference type="EMBL" id="KN847982">
    <property type="protein sequence ID" value="KIR46959.1"/>
    <property type="molecule type" value="Genomic_DNA"/>
</dbReference>
<dbReference type="GO" id="GO:0006364">
    <property type="term" value="P:rRNA processing"/>
    <property type="evidence" value="ECO:0007669"/>
    <property type="project" value="UniProtKB-KW"/>
</dbReference>
<feature type="compositionally biased region" description="Polar residues" evidence="9">
    <location>
        <begin position="1"/>
        <end position="33"/>
    </location>
</feature>
<proteinExistence type="inferred from homology"/>
<keyword evidence="7" id="KW-0694">RNA-binding</keyword>
<evidence type="ECO:0000256" key="8">
    <source>
        <dbReference type="ARBA" id="ARBA00023242"/>
    </source>
</evidence>
<feature type="compositionally biased region" description="Basic and acidic residues" evidence="9">
    <location>
        <begin position="68"/>
        <end position="86"/>
    </location>
</feature>